<gene>
    <name evidence="1" type="ORF">ML536_20345</name>
</gene>
<reference evidence="1" key="1">
    <citation type="submission" date="2022-03" db="EMBL/GenBank/DDBJ databases">
        <title>The complete genome sequence of a Methyloterrigena soli.</title>
        <authorList>
            <person name="Zi Z."/>
        </authorList>
    </citation>
    <scope>NUCLEOTIDE SEQUENCE</scope>
    <source>
        <strain evidence="1">M48</strain>
    </source>
</reference>
<keyword evidence="2" id="KW-1185">Reference proteome</keyword>
<proteinExistence type="predicted"/>
<accession>A0AA41UDA0</accession>
<organism evidence="1 2">
    <name type="scientific">Paradevosia shaoguanensis</name>
    <dbReference type="NCBI Taxonomy" id="1335043"/>
    <lineage>
        <taxon>Bacteria</taxon>
        <taxon>Pseudomonadati</taxon>
        <taxon>Pseudomonadota</taxon>
        <taxon>Alphaproteobacteria</taxon>
        <taxon>Hyphomicrobiales</taxon>
        <taxon>Devosiaceae</taxon>
        <taxon>Paradevosia</taxon>
    </lineage>
</organism>
<sequence length="300" mass="34056">MARPKATGETKSHQQHLLMTPSEVQAIDDWRFKNRIGSRGEAIRRLCQNGLVVHDDIGPALDETSDVVARIAAQHNNLWAMMMQIRGRHEHANPPLPPREWTAEEVIDRALDWSSDLVERSRVLYLDLLSLNNRVYSMSEPSTFAGARKEAERQKLEIESTIDEILWKHQEGENNRRLLAISDWMRAHPEIEGLYQKLSEEQKEEFLDRAVGHVREVADLAGTFSPEEEAKITRRNDEPFDFGAVADLAAASVLLYPADSNEDHARRVLAIFPTADPVMVEMMVVKAIDAAVNRDMSFPS</sequence>
<comment type="caution">
    <text evidence="1">The sequence shown here is derived from an EMBL/GenBank/DDBJ whole genome shotgun (WGS) entry which is preliminary data.</text>
</comment>
<evidence type="ECO:0000313" key="1">
    <source>
        <dbReference type="EMBL" id="MCI0129190.1"/>
    </source>
</evidence>
<dbReference type="AlphaFoldDB" id="A0AA41UDA0"/>
<dbReference type="EMBL" id="JALAZD010000004">
    <property type="protein sequence ID" value="MCI0129190.1"/>
    <property type="molecule type" value="Genomic_DNA"/>
</dbReference>
<name>A0AA41UDA0_9HYPH</name>
<protein>
    <submittedName>
        <fullName evidence="1">Uncharacterized protein</fullName>
    </submittedName>
</protein>
<dbReference type="Proteomes" id="UP001156140">
    <property type="component" value="Unassembled WGS sequence"/>
</dbReference>
<dbReference type="RefSeq" id="WP_281737135.1">
    <property type="nucleotide sequence ID" value="NZ_JAKETQ010000004.1"/>
</dbReference>
<evidence type="ECO:0000313" key="2">
    <source>
        <dbReference type="Proteomes" id="UP001156140"/>
    </source>
</evidence>